<proteinExistence type="predicted"/>
<reference evidence="1" key="1">
    <citation type="submission" date="2018-11" db="EMBL/GenBank/DDBJ databases">
        <authorList>
            <consortium name="Genoscope - CEA"/>
            <person name="William W."/>
        </authorList>
    </citation>
    <scope>NUCLEOTIDE SEQUENCE</scope>
</reference>
<gene>
    <name evidence="1" type="ORF">BOLC3T14485H</name>
</gene>
<dbReference type="EMBL" id="LR031872">
    <property type="protein sequence ID" value="VDC88722.1"/>
    <property type="molecule type" value="Genomic_DNA"/>
</dbReference>
<dbReference type="AlphaFoldDB" id="A0A3P6A8Q8"/>
<organism evidence="1">
    <name type="scientific">Brassica oleracea</name>
    <name type="common">Wild cabbage</name>
    <dbReference type="NCBI Taxonomy" id="3712"/>
    <lineage>
        <taxon>Eukaryota</taxon>
        <taxon>Viridiplantae</taxon>
        <taxon>Streptophyta</taxon>
        <taxon>Embryophyta</taxon>
        <taxon>Tracheophyta</taxon>
        <taxon>Spermatophyta</taxon>
        <taxon>Magnoliopsida</taxon>
        <taxon>eudicotyledons</taxon>
        <taxon>Gunneridae</taxon>
        <taxon>Pentapetalae</taxon>
        <taxon>rosids</taxon>
        <taxon>malvids</taxon>
        <taxon>Brassicales</taxon>
        <taxon>Brassicaceae</taxon>
        <taxon>Brassiceae</taxon>
        <taxon>Brassica</taxon>
    </lineage>
</organism>
<protein>
    <submittedName>
        <fullName evidence="1">Uncharacterized protein</fullName>
    </submittedName>
</protein>
<accession>A0A3P6A8Q8</accession>
<evidence type="ECO:0000313" key="1">
    <source>
        <dbReference type="EMBL" id="VDC88722.1"/>
    </source>
</evidence>
<name>A0A3P6A8Q8_BRAOL</name>
<sequence length="35" mass="4200">MCFGLKKKIQSLLQYYFSHIKIVQHSIIEAQEIFD</sequence>